<evidence type="ECO:0000313" key="1">
    <source>
        <dbReference type="EMBL" id="MBN2067732.1"/>
    </source>
</evidence>
<dbReference type="AlphaFoldDB" id="A0A938YX32"/>
<dbReference type="EMBL" id="JAFGDB010000077">
    <property type="protein sequence ID" value="MBN2067732.1"/>
    <property type="molecule type" value="Genomic_DNA"/>
</dbReference>
<sequence length="136" mass="15473">MIFPVSAETALRDIPGGAEQLHFVRPVKRKQVEAILQKCKGLERVSMSKSCMHRMPGKNLALLKNKGIRVESAKKAGRPISAPLEKMQHALEMRKDHQSLREIERVTGISKSTVHYLERYAQRSKVKNKGKVIYLK</sequence>
<dbReference type="Proteomes" id="UP000809243">
    <property type="component" value="Unassembled WGS sequence"/>
</dbReference>
<name>A0A938YX32_9ARCH</name>
<comment type="caution">
    <text evidence="1">The sequence shown here is derived from an EMBL/GenBank/DDBJ whole genome shotgun (WGS) entry which is preliminary data.</text>
</comment>
<protein>
    <submittedName>
        <fullName evidence="1">Uncharacterized protein</fullName>
    </submittedName>
</protein>
<reference evidence="1" key="1">
    <citation type="submission" date="2021-01" db="EMBL/GenBank/DDBJ databases">
        <title>Active Sulfur Cycling in an Early Earth Analoge.</title>
        <authorList>
            <person name="Hahn C.R."/>
            <person name="Youssef N.H."/>
            <person name="Elshahed M."/>
        </authorList>
    </citation>
    <scope>NUCLEOTIDE SEQUENCE</scope>
    <source>
        <strain evidence="1">Zod_Metabat.1151</strain>
    </source>
</reference>
<proteinExistence type="predicted"/>
<organism evidence="1 2">
    <name type="scientific">Candidatus Iainarchaeum sp</name>
    <dbReference type="NCBI Taxonomy" id="3101447"/>
    <lineage>
        <taxon>Archaea</taxon>
        <taxon>Candidatus Iainarchaeota</taxon>
        <taxon>Candidatus Iainarchaeia</taxon>
        <taxon>Candidatus Iainarchaeales</taxon>
        <taxon>Candidatus Iainarchaeaceae</taxon>
        <taxon>Candidatus Iainarchaeum</taxon>
    </lineage>
</organism>
<gene>
    <name evidence="1" type="ORF">JW744_04655</name>
</gene>
<evidence type="ECO:0000313" key="2">
    <source>
        <dbReference type="Proteomes" id="UP000809243"/>
    </source>
</evidence>
<accession>A0A938YX32</accession>